<feature type="domain" description="ABC transporter" evidence="8">
    <location>
        <begin position="348"/>
        <end position="587"/>
    </location>
</feature>
<dbReference type="Gene3D" id="3.40.50.300">
    <property type="entry name" value="P-loop containing nucleotide triphosphate hydrolases"/>
    <property type="match status" value="1"/>
</dbReference>
<dbReference type="GO" id="GO:0005524">
    <property type="term" value="F:ATP binding"/>
    <property type="evidence" value="ECO:0007669"/>
    <property type="project" value="UniProtKB-KW"/>
</dbReference>
<evidence type="ECO:0000256" key="2">
    <source>
        <dbReference type="ARBA" id="ARBA00022692"/>
    </source>
</evidence>
<keyword evidence="11" id="KW-1185">Reference proteome</keyword>
<feature type="transmembrane region" description="Helical" evidence="7">
    <location>
        <begin position="69"/>
        <end position="92"/>
    </location>
</feature>
<evidence type="ECO:0000256" key="4">
    <source>
        <dbReference type="ARBA" id="ARBA00022840"/>
    </source>
</evidence>
<dbReference type="EMBL" id="CP093846">
    <property type="protein sequence ID" value="UNT01357.1"/>
    <property type="molecule type" value="Genomic_DNA"/>
</dbReference>
<protein>
    <submittedName>
        <fullName evidence="10">ABC transporter ATP-binding protein/permease</fullName>
    </submittedName>
</protein>
<evidence type="ECO:0000313" key="10">
    <source>
        <dbReference type="EMBL" id="UNT01357.1"/>
    </source>
</evidence>
<evidence type="ECO:0000256" key="1">
    <source>
        <dbReference type="ARBA" id="ARBA00004651"/>
    </source>
</evidence>
<dbReference type="InterPro" id="IPR003439">
    <property type="entry name" value="ABC_transporter-like_ATP-bd"/>
</dbReference>
<proteinExistence type="predicted"/>
<dbReference type="InterPro" id="IPR039421">
    <property type="entry name" value="Type_1_exporter"/>
</dbReference>
<keyword evidence="4 10" id="KW-0067">ATP-binding</keyword>
<dbReference type="Proteomes" id="UP001202244">
    <property type="component" value="Chromosome"/>
</dbReference>
<sequence>MVDMARRLPHLVRRSLALAWQVDRWAAVGLLACQTASGVMQAMGLLAVSGTLTALLSSGDIYQRLLQAWPSLVMLAGAAAVRALLGITVGWLSSRLGPQMSRQAERMLLRTATDAELAAYDAPGFNHKREAADRGAQAAQDLVYEGQDLIASAASFAAGAAVLAGVHPLLLPLLVLAGLPQAVAQIGAARVRYLAQLRTNGEYRMLSVLRWHICDRYAADQIRAGTMADFLIDRYRHTTERINSADRRAADTGARMSLLGSACGGLASALVWAAVVWLLATGRITVGHAGTAVFALQAVGGALRGLVSGGARAMRTGLYMDDWSDFLDEAGGHRMRRGAHRPDRPREIVVEDLVYRYEEAESDALRGVSLTVRRGEVVALVGYNGSGKTTLGKLISGLYLPTSGGVAWDGTRTADCDPHALWSQVALVPQDYARWPLTARENITLGQPSDRGDEAVRAACAASGADEVVAGLRSGLDTVLARDWLGGQELSGGQWQRVALTRAFHRNAGLLVLDEPTANLDPLGEYHIFQGLRRLAEERAVVLITHRLTNVAVADRIVVLDKGRVVQHGTFAELTAAPGLFKELWTYQHTREAGERPSAPKERLP</sequence>
<accession>A0ABY3Y3F3</accession>
<dbReference type="InterPro" id="IPR011527">
    <property type="entry name" value="ABC1_TM_dom"/>
</dbReference>
<feature type="transmembrane region" description="Helical" evidence="7">
    <location>
        <begin position="286"/>
        <end position="307"/>
    </location>
</feature>
<reference evidence="10 11" key="1">
    <citation type="journal article" date="2023" name="Microbiol. Spectr.">
        <title>Synergy between Genome Mining, Metabolomics, and Bioinformatics Uncovers Antibacterial Chlorinated Carbazole Alkaloids and Their Biosynthetic Gene Cluster from Streptomyces tubbatahanensis sp. nov., a Novel Actinomycete Isolated from Sulu Sea, Philippines.</title>
        <authorList>
            <person name="Tenebro C.P."/>
            <person name="Trono D.J.V.L."/>
            <person name="Balida L.A.P."/>
            <person name="Bayog L.K.A."/>
            <person name="Bruna J.R."/>
            <person name="Sabido E.M."/>
            <person name="Caspe D.P.C."/>
            <person name="de Los Santos E.L.C."/>
            <person name="Saludes J.P."/>
            <person name="Dalisay D.S."/>
        </authorList>
    </citation>
    <scope>NUCLEOTIDE SEQUENCE [LARGE SCALE GENOMIC DNA]</scope>
    <source>
        <strain evidence="10 11">DSD3025</strain>
    </source>
</reference>
<keyword evidence="5 7" id="KW-1133">Transmembrane helix</keyword>
<feature type="domain" description="ABC transmembrane type-1" evidence="9">
    <location>
        <begin position="28"/>
        <end position="315"/>
    </location>
</feature>
<evidence type="ECO:0000313" key="11">
    <source>
        <dbReference type="Proteomes" id="UP001202244"/>
    </source>
</evidence>
<dbReference type="SUPFAM" id="SSF90123">
    <property type="entry name" value="ABC transporter transmembrane region"/>
    <property type="match status" value="1"/>
</dbReference>
<dbReference type="SMART" id="SM00382">
    <property type="entry name" value="AAA"/>
    <property type="match status" value="1"/>
</dbReference>
<gene>
    <name evidence="10" type="ORF">MMF93_30270</name>
</gene>
<evidence type="ECO:0000256" key="7">
    <source>
        <dbReference type="SAM" id="Phobius"/>
    </source>
</evidence>
<dbReference type="PROSITE" id="PS50893">
    <property type="entry name" value="ABC_TRANSPORTER_2"/>
    <property type="match status" value="1"/>
</dbReference>
<keyword evidence="3" id="KW-0547">Nucleotide-binding</keyword>
<dbReference type="Pfam" id="PF00005">
    <property type="entry name" value="ABC_tran"/>
    <property type="match status" value="1"/>
</dbReference>
<organism evidence="10 11">
    <name type="scientific">Streptomyces tubbatahanensis</name>
    <dbReference type="NCBI Taxonomy" id="2923272"/>
    <lineage>
        <taxon>Bacteria</taxon>
        <taxon>Bacillati</taxon>
        <taxon>Actinomycetota</taxon>
        <taxon>Actinomycetes</taxon>
        <taxon>Kitasatosporales</taxon>
        <taxon>Streptomycetaceae</taxon>
        <taxon>Streptomyces</taxon>
    </lineage>
</organism>
<name>A0ABY3Y3F3_9ACTN</name>
<evidence type="ECO:0000259" key="9">
    <source>
        <dbReference type="PROSITE" id="PS50929"/>
    </source>
</evidence>
<dbReference type="PANTHER" id="PTHR24221">
    <property type="entry name" value="ATP-BINDING CASSETTE SUB-FAMILY B"/>
    <property type="match status" value="1"/>
</dbReference>
<dbReference type="InterPro" id="IPR003593">
    <property type="entry name" value="AAA+_ATPase"/>
</dbReference>
<dbReference type="PANTHER" id="PTHR24221:SF646">
    <property type="entry name" value="HAEMOLYSIN SECRETION ATP-BINDING PROTEIN"/>
    <property type="match status" value="1"/>
</dbReference>
<dbReference type="SUPFAM" id="SSF52540">
    <property type="entry name" value="P-loop containing nucleoside triphosphate hydrolases"/>
    <property type="match status" value="1"/>
</dbReference>
<comment type="subcellular location">
    <subcellularLocation>
        <location evidence="1">Cell membrane</location>
        <topology evidence="1">Multi-pass membrane protein</topology>
    </subcellularLocation>
</comment>
<feature type="transmembrane region" description="Helical" evidence="7">
    <location>
        <begin position="257"/>
        <end position="280"/>
    </location>
</feature>
<evidence type="ECO:0000256" key="3">
    <source>
        <dbReference type="ARBA" id="ARBA00022741"/>
    </source>
</evidence>
<keyword evidence="2 7" id="KW-0812">Transmembrane</keyword>
<dbReference type="InterPro" id="IPR027417">
    <property type="entry name" value="P-loop_NTPase"/>
</dbReference>
<evidence type="ECO:0000256" key="5">
    <source>
        <dbReference type="ARBA" id="ARBA00022989"/>
    </source>
</evidence>
<dbReference type="RefSeq" id="WP_242757856.1">
    <property type="nucleotide sequence ID" value="NZ_CP093846.1"/>
</dbReference>
<dbReference type="PROSITE" id="PS50929">
    <property type="entry name" value="ABC_TM1F"/>
    <property type="match status" value="1"/>
</dbReference>
<evidence type="ECO:0000256" key="6">
    <source>
        <dbReference type="ARBA" id="ARBA00023136"/>
    </source>
</evidence>
<evidence type="ECO:0000259" key="8">
    <source>
        <dbReference type="PROSITE" id="PS50893"/>
    </source>
</evidence>
<keyword evidence="6 7" id="KW-0472">Membrane</keyword>
<dbReference type="CDD" id="cd03228">
    <property type="entry name" value="ABCC_MRP_Like"/>
    <property type="match status" value="1"/>
</dbReference>
<dbReference type="Gene3D" id="1.20.1560.10">
    <property type="entry name" value="ABC transporter type 1, transmembrane domain"/>
    <property type="match status" value="1"/>
</dbReference>
<dbReference type="InterPro" id="IPR036640">
    <property type="entry name" value="ABC1_TM_sf"/>
</dbReference>